<dbReference type="KEGG" id="slut:H9L13_11440"/>
<evidence type="ECO:0000313" key="3">
    <source>
        <dbReference type="Proteomes" id="UP000515971"/>
    </source>
</evidence>
<dbReference type="RefSeq" id="WP_187537804.1">
    <property type="nucleotide sequence ID" value="NZ_BAABJT010000001.1"/>
</dbReference>
<evidence type="ECO:0000313" key="2">
    <source>
        <dbReference type="EMBL" id="QNN67212.1"/>
    </source>
</evidence>
<protein>
    <submittedName>
        <fullName evidence="2">Uncharacterized protein</fullName>
    </submittedName>
</protein>
<dbReference type="AlphaFoldDB" id="A0A7G9SH87"/>
<keyword evidence="1" id="KW-0812">Transmembrane</keyword>
<sequence>MVVGIAIAMFIALFGWGAGYFGWSDPQGKVQLALATSFILGIIGGFKSRGE</sequence>
<keyword evidence="1" id="KW-0472">Membrane</keyword>
<keyword evidence="1" id="KW-1133">Transmembrane helix</keyword>
<proteinExistence type="predicted"/>
<evidence type="ECO:0000256" key="1">
    <source>
        <dbReference type="SAM" id="Phobius"/>
    </source>
</evidence>
<organism evidence="2 3">
    <name type="scientific">Sphingomonas lutea</name>
    <dbReference type="NCBI Taxonomy" id="1045317"/>
    <lineage>
        <taxon>Bacteria</taxon>
        <taxon>Pseudomonadati</taxon>
        <taxon>Pseudomonadota</taxon>
        <taxon>Alphaproteobacteria</taxon>
        <taxon>Sphingomonadales</taxon>
        <taxon>Sphingomonadaceae</taxon>
        <taxon>Sphingomonas</taxon>
    </lineage>
</organism>
<dbReference type="Proteomes" id="UP000515971">
    <property type="component" value="Chromosome"/>
</dbReference>
<gene>
    <name evidence="2" type="ORF">H9L13_11440</name>
</gene>
<feature type="transmembrane region" description="Helical" evidence="1">
    <location>
        <begin position="5"/>
        <end position="23"/>
    </location>
</feature>
<accession>A0A7G9SH87</accession>
<reference evidence="2 3" key="1">
    <citation type="submission" date="2020-08" db="EMBL/GenBank/DDBJ databases">
        <title>Genome sequence of Sphingomonas lutea KCTC 23642T.</title>
        <authorList>
            <person name="Hyun D.-W."/>
            <person name="Bae J.-W."/>
        </authorList>
    </citation>
    <scope>NUCLEOTIDE SEQUENCE [LARGE SCALE GENOMIC DNA]</scope>
    <source>
        <strain evidence="2 3">KCTC 23642</strain>
    </source>
</reference>
<keyword evidence="3" id="KW-1185">Reference proteome</keyword>
<dbReference type="EMBL" id="CP060718">
    <property type="protein sequence ID" value="QNN67212.1"/>
    <property type="molecule type" value="Genomic_DNA"/>
</dbReference>
<name>A0A7G9SH87_9SPHN</name>